<dbReference type="STRING" id="5353.A0A1Q3E111"/>
<dbReference type="PANTHER" id="PTHR45962:SF1">
    <property type="entry name" value="N-FATTY-ACYL-AMINO ACID SYNTHASE_HYDROLASE PM20D1"/>
    <property type="match status" value="1"/>
</dbReference>
<dbReference type="Pfam" id="PF00694">
    <property type="entry name" value="Aconitase_C"/>
    <property type="match status" value="1"/>
</dbReference>
<dbReference type="Proteomes" id="UP000188533">
    <property type="component" value="Unassembled WGS sequence"/>
</dbReference>
<dbReference type="InterPro" id="IPR001261">
    <property type="entry name" value="ArgE/DapE_CS"/>
</dbReference>
<dbReference type="SUPFAM" id="SSF55031">
    <property type="entry name" value="Bacterial exopeptidase dimerisation domain"/>
    <property type="match status" value="1"/>
</dbReference>
<dbReference type="Gene3D" id="3.40.630.10">
    <property type="entry name" value="Zn peptidases"/>
    <property type="match status" value="1"/>
</dbReference>
<dbReference type="EMBL" id="BDGU01000046">
    <property type="protein sequence ID" value="GAW00927.1"/>
    <property type="molecule type" value="Genomic_DNA"/>
</dbReference>
<dbReference type="SUPFAM" id="SSF53187">
    <property type="entry name" value="Zn-dependent exopeptidases"/>
    <property type="match status" value="1"/>
</dbReference>
<keyword evidence="5" id="KW-0862">Zinc</keyword>
<dbReference type="InterPro" id="IPR002933">
    <property type="entry name" value="Peptidase_M20"/>
</dbReference>
<keyword evidence="4" id="KW-0378">Hydrolase</keyword>
<reference evidence="9 10" key="1">
    <citation type="submission" date="2016-08" db="EMBL/GenBank/DDBJ databases">
        <authorList>
            <consortium name="Lentinula edodes genome sequencing consortium"/>
            <person name="Sakamoto Y."/>
            <person name="Nakade K."/>
            <person name="Sato S."/>
            <person name="Yoshida Y."/>
            <person name="Miyazaki K."/>
            <person name="Natsume S."/>
            <person name="Konno N."/>
        </authorList>
    </citation>
    <scope>NUCLEOTIDE SEQUENCE [LARGE SCALE GENOMIC DNA]</scope>
    <source>
        <strain evidence="9 10">NBRC 111202</strain>
    </source>
</reference>
<dbReference type="InterPro" id="IPR047177">
    <property type="entry name" value="Pept_M20A"/>
</dbReference>
<evidence type="ECO:0000256" key="2">
    <source>
        <dbReference type="ARBA" id="ARBA00022670"/>
    </source>
</evidence>
<organism evidence="9 10">
    <name type="scientific">Lentinula edodes</name>
    <name type="common">Shiitake mushroom</name>
    <name type="synonym">Lentinus edodes</name>
    <dbReference type="NCBI Taxonomy" id="5353"/>
    <lineage>
        <taxon>Eukaryota</taxon>
        <taxon>Fungi</taxon>
        <taxon>Dikarya</taxon>
        <taxon>Basidiomycota</taxon>
        <taxon>Agaricomycotina</taxon>
        <taxon>Agaricomycetes</taxon>
        <taxon>Agaricomycetidae</taxon>
        <taxon>Agaricales</taxon>
        <taxon>Marasmiineae</taxon>
        <taxon>Omphalotaceae</taxon>
        <taxon>Lentinula</taxon>
    </lineage>
</organism>
<dbReference type="Gene3D" id="3.20.19.10">
    <property type="entry name" value="Aconitase, domain 4"/>
    <property type="match status" value="1"/>
</dbReference>
<evidence type="ECO:0000256" key="6">
    <source>
        <dbReference type="SAM" id="MobiDB-lite"/>
    </source>
</evidence>
<keyword evidence="2" id="KW-0645">Protease</keyword>
<evidence type="ECO:0000313" key="10">
    <source>
        <dbReference type="Proteomes" id="UP000188533"/>
    </source>
</evidence>
<feature type="region of interest" description="Disordered" evidence="6">
    <location>
        <begin position="71"/>
        <end position="112"/>
    </location>
</feature>
<dbReference type="PROSITE" id="PS00759">
    <property type="entry name" value="ARGE_DAPE_CPG2_2"/>
    <property type="match status" value="1"/>
</dbReference>
<dbReference type="Gene3D" id="3.30.70.360">
    <property type="match status" value="1"/>
</dbReference>
<keyword evidence="3" id="KW-0479">Metal-binding</keyword>
<dbReference type="PANTHER" id="PTHR45962">
    <property type="entry name" value="N-FATTY-ACYL-AMINO ACID SYNTHASE/HYDROLASE PM20D1"/>
    <property type="match status" value="1"/>
</dbReference>
<evidence type="ECO:0000259" key="7">
    <source>
        <dbReference type="Pfam" id="PF00694"/>
    </source>
</evidence>
<evidence type="ECO:0000256" key="5">
    <source>
        <dbReference type="ARBA" id="ARBA00022833"/>
    </source>
</evidence>
<dbReference type="Gene3D" id="1.10.150.900">
    <property type="match status" value="1"/>
</dbReference>
<accession>A0A1Q3E111</accession>
<proteinExistence type="inferred from homology"/>
<reference evidence="9 10" key="2">
    <citation type="submission" date="2017-02" db="EMBL/GenBank/DDBJ databases">
        <title>A genome survey and senescence transcriptome analysis in Lentinula edodes.</title>
        <authorList>
            <person name="Sakamoto Y."/>
            <person name="Nakade K."/>
            <person name="Sato S."/>
            <person name="Yoshida Y."/>
            <person name="Miyazaki K."/>
            <person name="Natsume S."/>
            <person name="Konno N."/>
        </authorList>
    </citation>
    <scope>NUCLEOTIDE SEQUENCE [LARGE SCALE GENOMIC DNA]</scope>
    <source>
        <strain evidence="9 10">NBRC 111202</strain>
    </source>
</reference>
<dbReference type="InterPro" id="IPR015928">
    <property type="entry name" value="Aconitase/3IPM_dehydase_swvl"/>
</dbReference>
<dbReference type="GO" id="GO:0051603">
    <property type="term" value="P:proteolysis involved in protein catabolic process"/>
    <property type="evidence" value="ECO:0007669"/>
    <property type="project" value="TreeGrafter"/>
</dbReference>
<dbReference type="CDD" id="cd05674">
    <property type="entry name" value="M20_yscS"/>
    <property type="match status" value="1"/>
</dbReference>
<gene>
    <name evidence="9" type="ORF">LENED_002486</name>
</gene>
<evidence type="ECO:0000256" key="3">
    <source>
        <dbReference type="ARBA" id="ARBA00022723"/>
    </source>
</evidence>
<comment type="caution">
    <text evidence="9">The sequence shown here is derived from an EMBL/GenBank/DDBJ whole genome shotgun (WGS) entry which is preliminary data.</text>
</comment>
<evidence type="ECO:0000256" key="1">
    <source>
        <dbReference type="ARBA" id="ARBA00006247"/>
    </source>
</evidence>
<keyword evidence="10" id="KW-1185">Reference proteome</keyword>
<evidence type="ECO:0000259" key="8">
    <source>
        <dbReference type="Pfam" id="PF07687"/>
    </source>
</evidence>
<name>A0A1Q3E111_LENED</name>
<dbReference type="GO" id="GO:0004180">
    <property type="term" value="F:carboxypeptidase activity"/>
    <property type="evidence" value="ECO:0007669"/>
    <property type="project" value="UniProtKB-KW"/>
</dbReference>
<keyword evidence="9" id="KW-0121">Carboxypeptidase</keyword>
<dbReference type="InterPro" id="IPR036264">
    <property type="entry name" value="Bact_exopeptidase_dim_dom"/>
</dbReference>
<dbReference type="InterPro" id="IPR011650">
    <property type="entry name" value="Peptidase_M20_dimer"/>
</dbReference>
<feature type="domain" description="Aconitase A/isopropylmalate dehydratase small subunit swivel" evidence="7">
    <location>
        <begin position="49"/>
        <end position="171"/>
    </location>
</feature>
<evidence type="ECO:0000313" key="9">
    <source>
        <dbReference type="EMBL" id="GAW00927.1"/>
    </source>
</evidence>
<dbReference type="InterPro" id="IPR000573">
    <property type="entry name" value="AconitaseA/IPMdHydase_ssu_swvl"/>
</dbReference>
<feature type="domain" description="Peptidase M20 dimerisation" evidence="8">
    <location>
        <begin position="513"/>
        <end position="654"/>
    </location>
</feature>
<protein>
    <submittedName>
        <fullName evidence="9">Carboxypeptidase S</fullName>
    </submittedName>
</protein>
<sequence length="821" mass="88741">MLISTLSSLFFSCPKLLRHLRLKGKYTYQDSMSRSQMCEVVLENYSQNASGVLQTLRRSLIEPWVHPTTAAEALTTNTTSPSSTSTTSSPKSTPSTTTSTSSSTTSNANPNSTTISAPLLISGFNFGTGSSREQAATSLLAAGVPLVVAGSFGDIFKRNAINNGLICLECPSLVDYLTSTYSTQLEGGRRSAGAGNGVMICDSAKAHNANADNNMSSSGLKLDLEVDMAEGVMMLSEGKKETGVVFGIFFFLQLGRYAFDLGKNLDITVDDVTSWTHNVNAAHFCPQVTALYPQSSVNAETWTEFGELLETEKFKTLAIEKLSGLIQIPSESYDNMPPPGQDPRWETMGQVHDYLAVAFPLIHSTFSLAKVNTYGLLYEWTGSDASLKPYLLAAHQDVVPVNPDTLDTWIYPPYSGFYDAETGLIWGRGTSDDKASLTGIMLTLETLIGKGWTPKRTVVLAFGFDEESSGIHGAKTLGKALEEIYGRDGLAFIVDEGGGFKDVYGTIFATPGVAEKGHADIKVEVTSPGGHSSIPPAHTTIGYLASIISELEQNPFPVELARGTVPHDTLLCYAAHGHDISPRLKHAIFKSTHCDAALHRVEDLYVSKDHWYSSLVGTTQAVDMIYGGVKANALPESAYAIVNHRINTVSSVNETAAHDTQTIASLARSFNLTLKAFGEDIIPASAYSSSESKGHIELSQAFNHELEPAPRTPTSGKGSEPWDFLSGTIKATYAAHRNLGGVDGSNIIVSPGMSTGNTDTKYYWNLTRHIFRYNHKNGAYGGEIATGVHTVNENIPLDHYLEMIRFFSTLILNADEAKSFE</sequence>
<evidence type="ECO:0000256" key="4">
    <source>
        <dbReference type="ARBA" id="ARBA00022801"/>
    </source>
</evidence>
<dbReference type="Pfam" id="PF07687">
    <property type="entry name" value="M20_dimer"/>
    <property type="match status" value="1"/>
</dbReference>
<dbReference type="GO" id="GO:0046872">
    <property type="term" value="F:metal ion binding"/>
    <property type="evidence" value="ECO:0007669"/>
    <property type="project" value="UniProtKB-KW"/>
</dbReference>
<dbReference type="GO" id="GO:0000328">
    <property type="term" value="C:fungal-type vacuole lumen"/>
    <property type="evidence" value="ECO:0007669"/>
    <property type="project" value="TreeGrafter"/>
</dbReference>
<dbReference type="Pfam" id="PF01546">
    <property type="entry name" value="Peptidase_M20"/>
    <property type="match status" value="1"/>
</dbReference>
<dbReference type="FunFam" id="3.40.630.10:FF:000027">
    <property type="entry name" value="N-fatty-acyl-amino acid synthase/hydrolase PM20D1"/>
    <property type="match status" value="1"/>
</dbReference>
<dbReference type="SUPFAM" id="SSF52016">
    <property type="entry name" value="LeuD/IlvD-like"/>
    <property type="match status" value="1"/>
</dbReference>
<dbReference type="AlphaFoldDB" id="A0A1Q3E111"/>
<comment type="similarity">
    <text evidence="1">Belongs to the peptidase M20A family.</text>
</comment>